<keyword evidence="2" id="KW-1185">Reference proteome</keyword>
<dbReference type="Proteomes" id="UP001057452">
    <property type="component" value="Chromosome 4"/>
</dbReference>
<accession>A0ACB9XQ54</accession>
<evidence type="ECO:0000313" key="1">
    <source>
        <dbReference type="EMBL" id="KAI4829444.1"/>
    </source>
</evidence>
<organism evidence="1 2">
    <name type="scientific">Chaenocephalus aceratus</name>
    <name type="common">Blackfin icefish</name>
    <name type="synonym">Chaenichthys aceratus</name>
    <dbReference type="NCBI Taxonomy" id="36190"/>
    <lineage>
        <taxon>Eukaryota</taxon>
        <taxon>Metazoa</taxon>
        <taxon>Chordata</taxon>
        <taxon>Craniata</taxon>
        <taxon>Vertebrata</taxon>
        <taxon>Euteleostomi</taxon>
        <taxon>Actinopterygii</taxon>
        <taxon>Neopterygii</taxon>
        <taxon>Teleostei</taxon>
        <taxon>Neoteleostei</taxon>
        <taxon>Acanthomorphata</taxon>
        <taxon>Eupercaria</taxon>
        <taxon>Perciformes</taxon>
        <taxon>Notothenioidei</taxon>
        <taxon>Channichthyidae</taxon>
        <taxon>Chaenocephalus</taxon>
    </lineage>
</organism>
<name>A0ACB9XQ54_CHAAC</name>
<reference evidence="1" key="1">
    <citation type="submission" date="2022-05" db="EMBL/GenBank/DDBJ databases">
        <title>Chromosome-level genome of Chaenocephalus aceratus.</title>
        <authorList>
            <person name="Park H."/>
        </authorList>
    </citation>
    <scope>NUCLEOTIDE SEQUENCE</scope>
    <source>
        <strain evidence="1">KU_202001</strain>
    </source>
</reference>
<gene>
    <name evidence="1" type="ORF">KUCAC02_023485</name>
</gene>
<protein>
    <submittedName>
        <fullName evidence="1">Uncharacterized protein</fullName>
    </submittedName>
</protein>
<sequence>MEDKKMEIWRGAFRGEERNDDQSKREMEARGVGGTQGREQTKRGNSPGGREMERERRRSASGSRRPLRGGQVVTGGAVSDTVQGTGVRESSETKDTAGGPHGDLHLPPRGVSSPLTQSGGGEAEGALLPPGDSLTSPFCVCVHNWQLAWVEGQRQAICAAAPMLTWQLLDTMCAEECGHWADATK</sequence>
<dbReference type="EMBL" id="CM043788">
    <property type="protein sequence ID" value="KAI4829444.1"/>
    <property type="molecule type" value="Genomic_DNA"/>
</dbReference>
<proteinExistence type="predicted"/>
<evidence type="ECO:0000313" key="2">
    <source>
        <dbReference type="Proteomes" id="UP001057452"/>
    </source>
</evidence>
<comment type="caution">
    <text evidence="1">The sequence shown here is derived from an EMBL/GenBank/DDBJ whole genome shotgun (WGS) entry which is preliminary data.</text>
</comment>